<sequence length="108" mass="12255">MIRFTVWKTAHHYKGFQSSGHAEYGDGEYDLVCCGVSALAINTVNSVESFTEDVFELEQSQDGGYLKLYFPGSVSERTDLLMDSLVLGIRNIRDEYGEEYITLRIEEV</sequence>
<evidence type="ECO:0000313" key="8">
    <source>
        <dbReference type="Proteomes" id="UP000886757"/>
    </source>
</evidence>
<evidence type="ECO:0000256" key="2">
    <source>
        <dbReference type="ARBA" id="ARBA00022670"/>
    </source>
</evidence>
<dbReference type="Gene3D" id="3.30.70.1490">
    <property type="entry name" value="Cysteine protease Prp"/>
    <property type="match status" value="1"/>
</dbReference>
<evidence type="ECO:0000256" key="1">
    <source>
        <dbReference type="ARBA" id="ARBA00022517"/>
    </source>
</evidence>
<evidence type="ECO:0000256" key="3">
    <source>
        <dbReference type="ARBA" id="ARBA00022801"/>
    </source>
</evidence>
<evidence type="ECO:0000256" key="6">
    <source>
        <dbReference type="ARBA" id="ARBA00044538"/>
    </source>
</evidence>
<dbReference type="InterPro" id="IPR036764">
    <property type="entry name" value="Peptidase_Prp_sf"/>
</dbReference>
<evidence type="ECO:0000256" key="5">
    <source>
        <dbReference type="ARBA" id="ARBA00044503"/>
    </source>
</evidence>
<keyword evidence="1" id="KW-0690">Ribosome biogenesis</keyword>
<keyword evidence="4" id="KW-0788">Thiol protease</keyword>
<reference evidence="7" key="1">
    <citation type="submission" date="2020-10" db="EMBL/GenBank/DDBJ databases">
        <authorList>
            <person name="Gilroy R."/>
        </authorList>
    </citation>
    <scope>NUCLEOTIDE SEQUENCE</scope>
    <source>
        <strain evidence="7">ChiSjej4B22-8148</strain>
    </source>
</reference>
<dbReference type="PANTHER" id="PTHR39178:SF1">
    <property type="entry name" value="RIBOSOMAL-PROCESSING CYSTEINE PROTEASE PRP"/>
    <property type="match status" value="1"/>
</dbReference>
<dbReference type="GO" id="GO:0008234">
    <property type="term" value="F:cysteine-type peptidase activity"/>
    <property type="evidence" value="ECO:0007669"/>
    <property type="project" value="UniProtKB-KW"/>
</dbReference>
<evidence type="ECO:0000313" key="7">
    <source>
        <dbReference type="EMBL" id="HIR14751.1"/>
    </source>
</evidence>
<dbReference type="Proteomes" id="UP000886757">
    <property type="component" value="Unassembled WGS sequence"/>
</dbReference>
<proteinExistence type="inferred from homology"/>
<dbReference type="CDD" id="cd16332">
    <property type="entry name" value="Prp-like"/>
    <property type="match status" value="1"/>
</dbReference>
<dbReference type="Pfam" id="PF04327">
    <property type="entry name" value="Peptidase_Prp"/>
    <property type="match status" value="1"/>
</dbReference>
<reference evidence="7" key="2">
    <citation type="journal article" date="2021" name="PeerJ">
        <title>Extensive microbial diversity within the chicken gut microbiome revealed by metagenomics and culture.</title>
        <authorList>
            <person name="Gilroy R."/>
            <person name="Ravi A."/>
            <person name="Getino M."/>
            <person name="Pursley I."/>
            <person name="Horton D.L."/>
            <person name="Alikhan N.F."/>
            <person name="Baker D."/>
            <person name="Gharbi K."/>
            <person name="Hall N."/>
            <person name="Watson M."/>
            <person name="Adriaenssens E.M."/>
            <person name="Foster-Nyarko E."/>
            <person name="Jarju S."/>
            <person name="Secka A."/>
            <person name="Antonio M."/>
            <person name="Oren A."/>
            <person name="Chaudhuri R.R."/>
            <person name="La Ragione R."/>
            <person name="Hildebrand F."/>
            <person name="Pallen M.J."/>
        </authorList>
    </citation>
    <scope>NUCLEOTIDE SEQUENCE</scope>
    <source>
        <strain evidence="7">ChiSjej4B22-8148</strain>
    </source>
</reference>
<dbReference type="SUPFAM" id="SSF118010">
    <property type="entry name" value="TM1457-like"/>
    <property type="match status" value="1"/>
</dbReference>
<dbReference type="InterPro" id="IPR007422">
    <property type="entry name" value="Peptidase_Prp"/>
</dbReference>
<dbReference type="PANTHER" id="PTHR39178">
    <property type="entry name" value="HYPOTHETICAL RIBOSOME-ASSOCIATED PROTEIN"/>
    <property type="match status" value="1"/>
</dbReference>
<comment type="similarity">
    <text evidence="5">Belongs to the Prp family.</text>
</comment>
<dbReference type="AlphaFoldDB" id="A0A9D1AEP2"/>
<name>A0A9D1AEP2_9FIRM</name>
<dbReference type="EMBL" id="DVGK01000147">
    <property type="protein sequence ID" value="HIR14751.1"/>
    <property type="molecule type" value="Genomic_DNA"/>
</dbReference>
<dbReference type="GO" id="GO:0042254">
    <property type="term" value="P:ribosome biogenesis"/>
    <property type="evidence" value="ECO:0007669"/>
    <property type="project" value="UniProtKB-KW"/>
</dbReference>
<keyword evidence="3" id="KW-0378">Hydrolase</keyword>
<organism evidence="7 8">
    <name type="scientific">Candidatus Choladousia intestinavium</name>
    <dbReference type="NCBI Taxonomy" id="2840727"/>
    <lineage>
        <taxon>Bacteria</taxon>
        <taxon>Bacillati</taxon>
        <taxon>Bacillota</taxon>
        <taxon>Clostridia</taxon>
        <taxon>Lachnospirales</taxon>
        <taxon>Lachnospiraceae</taxon>
        <taxon>Lachnospiraceae incertae sedis</taxon>
        <taxon>Candidatus Choladousia</taxon>
    </lineage>
</organism>
<gene>
    <name evidence="7" type="ORF">IAB31_12605</name>
</gene>
<dbReference type="GO" id="GO:0006508">
    <property type="term" value="P:proteolysis"/>
    <property type="evidence" value="ECO:0007669"/>
    <property type="project" value="UniProtKB-KW"/>
</dbReference>
<comment type="caution">
    <text evidence="7">The sequence shown here is derived from an EMBL/GenBank/DDBJ whole genome shotgun (WGS) entry which is preliminary data.</text>
</comment>
<evidence type="ECO:0000256" key="4">
    <source>
        <dbReference type="ARBA" id="ARBA00022807"/>
    </source>
</evidence>
<keyword evidence="2 7" id="KW-0645">Protease</keyword>
<protein>
    <recommendedName>
        <fullName evidence="6">Ribosomal processing cysteine protease Prp</fullName>
    </recommendedName>
</protein>
<accession>A0A9D1AEP2</accession>